<feature type="region of interest" description="Disordered" evidence="1">
    <location>
        <begin position="207"/>
        <end position="226"/>
    </location>
</feature>
<feature type="region of interest" description="Disordered" evidence="1">
    <location>
        <begin position="36"/>
        <end position="60"/>
    </location>
</feature>
<evidence type="ECO:0000256" key="2">
    <source>
        <dbReference type="SAM" id="SignalP"/>
    </source>
</evidence>
<evidence type="ECO:0000313" key="3">
    <source>
        <dbReference type="EMBL" id="JAG78896.1"/>
    </source>
</evidence>
<gene>
    <name evidence="3" type="primary">infB_5</name>
    <name evidence="3" type="ORF">g.19097</name>
</gene>
<reference evidence="3" key="1">
    <citation type="submission" date="2015-01" db="EMBL/GenBank/DDBJ databases">
        <title>Transcriptome Assembly of Fopius arisanus.</title>
        <authorList>
            <person name="Geib S."/>
        </authorList>
    </citation>
    <scope>NUCLEOTIDE SEQUENCE</scope>
</reference>
<name>A0A0C9QZA4_9HYME</name>
<organism evidence="3">
    <name type="scientific">Fopius arisanus</name>
    <dbReference type="NCBI Taxonomy" id="64838"/>
    <lineage>
        <taxon>Eukaryota</taxon>
        <taxon>Metazoa</taxon>
        <taxon>Ecdysozoa</taxon>
        <taxon>Arthropoda</taxon>
        <taxon>Hexapoda</taxon>
        <taxon>Insecta</taxon>
        <taxon>Pterygota</taxon>
        <taxon>Neoptera</taxon>
        <taxon>Endopterygota</taxon>
        <taxon>Hymenoptera</taxon>
        <taxon>Apocrita</taxon>
        <taxon>Ichneumonoidea</taxon>
        <taxon>Braconidae</taxon>
        <taxon>Opiinae</taxon>
        <taxon>Fopius</taxon>
    </lineage>
</organism>
<sequence length="246" mass="27572">MHPLMSLNMLLGRICHLFLAEIIKKKKNNVHVQKQSMEKCKAARRNSNSSQGKRSSTFSGMLLKPGKKRAIRGTINGARHLPVTDIANVKLIQACHIKPCPVNITFGEDIARQLAVNFVDLVAKDRAMVTILSTSSSCHIQKGMNQLVNEDPDESRSTDPWQKQALLQINYPARKIRIPEAILSGPCPHERITTHFTLKQFVVQQKGQRSNGGLGPKGKPHKKQQTFRDWHSIVTAFVVNPKKSHP</sequence>
<protein>
    <submittedName>
        <fullName evidence="3">InfB_5 protein</fullName>
    </submittedName>
</protein>
<evidence type="ECO:0000256" key="1">
    <source>
        <dbReference type="SAM" id="MobiDB-lite"/>
    </source>
</evidence>
<accession>A0A0C9QZA4</accession>
<dbReference type="AlphaFoldDB" id="A0A0C9QZA4"/>
<feature type="signal peptide" evidence="2">
    <location>
        <begin position="1"/>
        <end position="20"/>
    </location>
</feature>
<keyword evidence="2" id="KW-0732">Signal</keyword>
<feature type="compositionally biased region" description="Polar residues" evidence="1">
    <location>
        <begin position="45"/>
        <end position="59"/>
    </location>
</feature>
<proteinExistence type="predicted"/>
<dbReference type="EMBL" id="GBYB01009129">
    <property type="protein sequence ID" value="JAG78896.1"/>
    <property type="molecule type" value="Transcribed_RNA"/>
</dbReference>
<feature type="chain" id="PRO_5002201855" evidence="2">
    <location>
        <begin position="21"/>
        <end position="246"/>
    </location>
</feature>